<organism evidence="1">
    <name type="scientific">Ixodes ricinus</name>
    <name type="common">Common tick</name>
    <name type="synonym">Acarus ricinus</name>
    <dbReference type="NCBI Taxonomy" id="34613"/>
    <lineage>
        <taxon>Eukaryota</taxon>
        <taxon>Metazoa</taxon>
        <taxon>Ecdysozoa</taxon>
        <taxon>Arthropoda</taxon>
        <taxon>Chelicerata</taxon>
        <taxon>Arachnida</taxon>
        <taxon>Acari</taxon>
        <taxon>Parasitiformes</taxon>
        <taxon>Ixodida</taxon>
        <taxon>Ixodoidea</taxon>
        <taxon>Ixodidae</taxon>
        <taxon>Ixodinae</taxon>
        <taxon>Ixodes</taxon>
    </lineage>
</organism>
<evidence type="ECO:0000313" key="1">
    <source>
        <dbReference type="EMBL" id="MXU83625.1"/>
    </source>
</evidence>
<reference evidence="1" key="1">
    <citation type="submission" date="2019-12" db="EMBL/GenBank/DDBJ databases">
        <title>An insight into the sialome of adult female Ixodes ricinus ticks feeding for 6 days.</title>
        <authorList>
            <person name="Perner J."/>
            <person name="Ribeiro J.M.C."/>
        </authorList>
    </citation>
    <scope>NUCLEOTIDE SEQUENCE</scope>
    <source>
        <strain evidence="1">Semi-engorged</strain>
        <tissue evidence="1">Salivary glands</tissue>
    </source>
</reference>
<accession>A0A6B0U4W3</accession>
<protein>
    <submittedName>
        <fullName evidence="1">Uncharacterized protein</fullName>
    </submittedName>
</protein>
<sequence>MCTFKCLCFCNDKMAELDAVLSFNGGSNAQANVLKSCGWNPVWNTIKWLREVVVTRIYFTDQATRQVTKEARQARR</sequence>
<dbReference type="AlphaFoldDB" id="A0A6B0U4W3"/>
<dbReference type="EMBL" id="GIFC01001542">
    <property type="protein sequence ID" value="MXU83625.1"/>
    <property type="molecule type" value="Transcribed_RNA"/>
</dbReference>
<proteinExistence type="predicted"/>
<name>A0A6B0U4W3_IXORI</name>